<dbReference type="InterPro" id="IPR032254">
    <property type="entry name" value="DUF4828"/>
</dbReference>
<evidence type="ECO:0000313" key="1">
    <source>
        <dbReference type="EMBL" id="CZQ81261.1"/>
    </source>
</evidence>
<dbReference type="Pfam" id="PF16110">
    <property type="entry name" value="DUF4828"/>
    <property type="match status" value="1"/>
</dbReference>
<evidence type="ECO:0000313" key="2">
    <source>
        <dbReference type="Proteomes" id="UP000242754"/>
    </source>
</evidence>
<evidence type="ECO:0008006" key="3">
    <source>
        <dbReference type="Google" id="ProtNLM"/>
    </source>
</evidence>
<dbReference type="RefSeq" id="WP_087030046.1">
    <property type="nucleotide sequence ID" value="NZ_FJNE01000001.1"/>
</dbReference>
<reference evidence="1 2" key="1">
    <citation type="submission" date="2016-02" db="EMBL/GenBank/DDBJ databases">
        <authorList>
            <person name="Wen L."/>
            <person name="He K."/>
            <person name="Yang H."/>
        </authorList>
    </citation>
    <scope>NUCLEOTIDE SEQUENCE [LARGE SCALE GENOMIC DNA]</scope>
    <source>
        <strain evidence="1">Trichococcus palustris</strain>
    </source>
</reference>
<dbReference type="EMBL" id="FJNE01000001">
    <property type="protein sequence ID" value="CZQ81261.1"/>
    <property type="molecule type" value="Genomic_DNA"/>
</dbReference>
<accession>A0A143Y989</accession>
<sequence>MEKKNPWRMLFGLSVLASISSALFQSHWKKKGSDKTNVSTSLTPYVGTWKNDNRSLKVEITDDLDILINNQTLDATLEEVKPDELVFRDHFGYYIILKKQSYPSLYIYDEAEEKEYHLNRVQPK</sequence>
<dbReference type="AlphaFoldDB" id="A0A143Y989"/>
<proteinExistence type="predicted"/>
<dbReference type="OrthoDB" id="2246468at2"/>
<dbReference type="Proteomes" id="UP000242754">
    <property type="component" value="Unassembled WGS sequence"/>
</dbReference>
<name>A0A143Y989_9LACT</name>
<keyword evidence="2" id="KW-1185">Reference proteome</keyword>
<dbReference type="STRING" id="140314.SAMN04488076_102116"/>
<organism evidence="1 2">
    <name type="scientific">Trichococcus palustris</name>
    <dbReference type="NCBI Taxonomy" id="140314"/>
    <lineage>
        <taxon>Bacteria</taxon>
        <taxon>Bacillati</taxon>
        <taxon>Bacillota</taxon>
        <taxon>Bacilli</taxon>
        <taxon>Lactobacillales</taxon>
        <taxon>Carnobacteriaceae</taxon>
        <taxon>Trichococcus</taxon>
    </lineage>
</organism>
<protein>
    <recommendedName>
        <fullName evidence="3">DUF4828 domain-containing protein</fullName>
    </recommendedName>
</protein>
<gene>
    <name evidence="1" type="ORF">Tpal_175</name>
</gene>